<feature type="domain" description="CN hydrolase" evidence="1">
    <location>
        <begin position="6"/>
        <end position="236"/>
    </location>
</feature>
<dbReference type="Proteomes" id="UP000829476">
    <property type="component" value="Chromosome"/>
</dbReference>
<name>A0ABY3YQL0_9FLAO</name>
<evidence type="ECO:0000313" key="3">
    <source>
        <dbReference type="Proteomes" id="UP000829476"/>
    </source>
</evidence>
<evidence type="ECO:0000259" key="1">
    <source>
        <dbReference type="PROSITE" id="PS50263"/>
    </source>
</evidence>
<keyword evidence="3" id="KW-1185">Reference proteome</keyword>
<dbReference type="Pfam" id="PF00795">
    <property type="entry name" value="CN_hydrolase"/>
    <property type="match status" value="1"/>
</dbReference>
<dbReference type="PANTHER" id="PTHR47799">
    <property type="entry name" value="OMEGA-AMIDASE YAFV"/>
    <property type="match status" value="1"/>
</dbReference>
<organism evidence="2 3">
    <name type="scientific">Zhouia spongiae</name>
    <dbReference type="NCBI Taxonomy" id="2202721"/>
    <lineage>
        <taxon>Bacteria</taxon>
        <taxon>Pseudomonadati</taxon>
        <taxon>Bacteroidota</taxon>
        <taxon>Flavobacteriia</taxon>
        <taxon>Flavobacteriales</taxon>
        <taxon>Flavobacteriaceae</taxon>
        <taxon>Zhouia</taxon>
    </lineage>
</organism>
<gene>
    <name evidence="2" type="ORF">MQE36_07055</name>
</gene>
<dbReference type="RefSeq" id="WP_242938460.1">
    <property type="nucleotide sequence ID" value="NZ_CP094326.1"/>
</dbReference>
<proteinExistence type="predicted"/>
<dbReference type="CDD" id="cd07575">
    <property type="entry name" value="Xc-1258_like"/>
    <property type="match status" value="1"/>
</dbReference>
<dbReference type="PANTHER" id="PTHR47799:SF1">
    <property type="entry name" value="OMEGA-AMIDASE YAFV"/>
    <property type="match status" value="1"/>
</dbReference>
<dbReference type="PROSITE" id="PS50263">
    <property type="entry name" value="CN_HYDROLASE"/>
    <property type="match status" value="1"/>
</dbReference>
<accession>A0ABY3YQL0</accession>
<dbReference type="InterPro" id="IPR003010">
    <property type="entry name" value="C-N_Hydrolase"/>
</dbReference>
<protein>
    <submittedName>
        <fullName evidence="2">Nitrilase family protein</fullName>
    </submittedName>
</protein>
<reference evidence="2 3" key="1">
    <citation type="journal article" date="2018" name="Int. J. Syst. Evol. Microbiol.">
        <title>Zhouia spongiae sp. nov., isolated from a marine sponge.</title>
        <authorList>
            <person name="Zhuang L."/>
            <person name="Lin B."/>
            <person name="Qin F."/>
            <person name="Luo L."/>
        </authorList>
    </citation>
    <scope>NUCLEOTIDE SEQUENCE [LARGE SCALE GENOMIC DNA]</scope>
    <source>
        <strain evidence="2 3">HN-Y44</strain>
    </source>
</reference>
<dbReference type="Gene3D" id="3.60.110.10">
    <property type="entry name" value="Carbon-nitrogen hydrolase"/>
    <property type="match status" value="1"/>
</dbReference>
<dbReference type="InterPro" id="IPR052737">
    <property type="entry name" value="Omega-amidase_YafV"/>
</dbReference>
<dbReference type="InterPro" id="IPR036526">
    <property type="entry name" value="C-N_Hydrolase_sf"/>
</dbReference>
<sequence>MSQDTLRIALVQTHLLWENPKGNRSILSRKIARIDRETDLILLPEMFPSGFTMHPASVAERMDGETVFWLKKLAAEKGAAISGSIVVRKAGLFYNRLVFVHPDGSLDYYDKRHAFTLAGEDLVYQKGEEKIIIEYKGWKLCPQICYDLRFPVWARNTEGYDLLFYVANWPEVRIGAWDVLLRARAIENMSYVIGVNRVGLDGNGYNHTGHSAVYDALGRQLTFGDKEEVLYATLSKSKNNRLREKFRFLNDRDHFILE</sequence>
<dbReference type="SUPFAM" id="SSF56317">
    <property type="entry name" value="Carbon-nitrogen hydrolase"/>
    <property type="match status" value="1"/>
</dbReference>
<evidence type="ECO:0000313" key="2">
    <source>
        <dbReference type="EMBL" id="UNZ00093.1"/>
    </source>
</evidence>
<dbReference type="EMBL" id="CP094326">
    <property type="protein sequence ID" value="UNZ00093.1"/>
    <property type="molecule type" value="Genomic_DNA"/>
</dbReference>